<dbReference type="AlphaFoldDB" id="A0A4V2MWA1"/>
<proteinExistence type="predicted"/>
<dbReference type="Proteomes" id="UP000292702">
    <property type="component" value="Unassembled WGS sequence"/>
</dbReference>
<keyword evidence="4" id="KW-1185">Reference proteome</keyword>
<keyword evidence="1" id="KW-0812">Transmembrane</keyword>
<feature type="transmembrane region" description="Helical" evidence="1">
    <location>
        <begin position="158"/>
        <end position="178"/>
    </location>
</feature>
<feature type="domain" description="DUF6533" evidence="2">
    <location>
        <begin position="62"/>
        <end position="106"/>
    </location>
</feature>
<feature type="transmembrane region" description="Helical" evidence="1">
    <location>
        <begin position="94"/>
        <end position="113"/>
    </location>
</feature>
<evidence type="ECO:0000256" key="1">
    <source>
        <dbReference type="SAM" id="Phobius"/>
    </source>
</evidence>
<protein>
    <recommendedName>
        <fullName evidence="2">DUF6533 domain-containing protein</fullName>
    </recommendedName>
</protein>
<dbReference type="Pfam" id="PF20151">
    <property type="entry name" value="DUF6533"/>
    <property type="match status" value="1"/>
</dbReference>
<reference evidence="3 4" key="1">
    <citation type="submission" date="2018-11" db="EMBL/GenBank/DDBJ databases">
        <title>Genome assembly of Steccherinum ochraceum LE-BIN_3174, the white-rot fungus of the Steccherinaceae family (The Residual Polyporoid clade, Polyporales, Basidiomycota).</title>
        <authorList>
            <person name="Fedorova T.V."/>
            <person name="Glazunova O.A."/>
            <person name="Landesman E.O."/>
            <person name="Moiseenko K.V."/>
            <person name="Psurtseva N.V."/>
            <person name="Savinova O.S."/>
            <person name="Shakhova N.V."/>
            <person name="Tyazhelova T.V."/>
            <person name="Vasina D.V."/>
        </authorList>
    </citation>
    <scope>NUCLEOTIDE SEQUENCE [LARGE SCALE GENOMIC DNA]</scope>
    <source>
        <strain evidence="3 4">LE-BIN_3174</strain>
    </source>
</reference>
<accession>A0A4V2MWA1</accession>
<evidence type="ECO:0000313" key="4">
    <source>
        <dbReference type="Proteomes" id="UP000292702"/>
    </source>
</evidence>
<name>A0A4V2MWA1_9APHY</name>
<evidence type="ECO:0000313" key="3">
    <source>
        <dbReference type="EMBL" id="TCD65517.1"/>
    </source>
</evidence>
<feature type="transmembrane region" description="Helical" evidence="1">
    <location>
        <begin position="53"/>
        <end position="74"/>
    </location>
</feature>
<sequence length="181" mass="20204">MFRVGGQWDFKYPTSSVGAAMVTLRTLCPGAICQAALLAELLKYVSESSYEGFLACLVDSILTASSAVFLWEWLTSLDFEWSFLTKQRAHTRATILYFLGRYIAFVSVCMQLVRLGLQKYVRFLYGFSQAPENTELSLSQNPFYIYDIDDRQGAMCSFLGVSVLFAFGANALSSAILAERA</sequence>
<organism evidence="3 4">
    <name type="scientific">Steccherinum ochraceum</name>
    <dbReference type="NCBI Taxonomy" id="92696"/>
    <lineage>
        <taxon>Eukaryota</taxon>
        <taxon>Fungi</taxon>
        <taxon>Dikarya</taxon>
        <taxon>Basidiomycota</taxon>
        <taxon>Agaricomycotina</taxon>
        <taxon>Agaricomycetes</taxon>
        <taxon>Polyporales</taxon>
        <taxon>Steccherinaceae</taxon>
        <taxon>Steccherinum</taxon>
    </lineage>
</organism>
<comment type="caution">
    <text evidence="3">The sequence shown here is derived from an EMBL/GenBank/DDBJ whole genome shotgun (WGS) entry which is preliminary data.</text>
</comment>
<keyword evidence="1" id="KW-0472">Membrane</keyword>
<dbReference type="InterPro" id="IPR045340">
    <property type="entry name" value="DUF6533"/>
</dbReference>
<keyword evidence="1" id="KW-1133">Transmembrane helix</keyword>
<gene>
    <name evidence="3" type="ORF">EIP91_002525</name>
</gene>
<evidence type="ECO:0000259" key="2">
    <source>
        <dbReference type="Pfam" id="PF20151"/>
    </source>
</evidence>
<dbReference type="EMBL" id="RWJN01000176">
    <property type="protein sequence ID" value="TCD65517.1"/>
    <property type="molecule type" value="Genomic_DNA"/>
</dbReference>